<feature type="domain" description="Peptidase S12 Pab87-related C-terminal" evidence="3">
    <location>
        <begin position="314"/>
        <end position="377"/>
    </location>
</feature>
<evidence type="ECO:0000259" key="2">
    <source>
        <dbReference type="Pfam" id="PF00144"/>
    </source>
</evidence>
<keyword evidence="5" id="KW-1185">Reference proteome</keyword>
<dbReference type="PANTHER" id="PTHR46825:SF9">
    <property type="entry name" value="BETA-LACTAMASE-RELATED DOMAIN-CONTAINING PROTEIN"/>
    <property type="match status" value="1"/>
</dbReference>
<sequence length="384" mass="42249">MEGLPVRLDGLGPAVENLMKIGGTPGLALSAIITAAVVILVEEGKLRWDTLVRDVLPAFHPPDKTLQSQLNITDLLSHRSGMSWADNLVIGTENNILISGKDGMSHINPQSRLLSFLGQFSYDNLPPDLAGYVIEHVNDQPFSEFVQTRILDPLGLDRTFLKPPPAGTDIVTTCYNAPRGRHLTTDLWPHIFQDRNRPAIEVQAIIDLNPGLSPGGMPIVGKGAQPQLVLFHQGSLPGALCAGMVLPDLDTIVIVLSNSLALNDIPGGVGQLALEEVLAVPALHRVDFLKIARDVVTENLMWYPAITKSLDNAQKKGTSPRDLTDYVGTYWSDSRIFKTVLTLESGKLYWAFQGLQSEKFRLNHYENNSFTWLLPRDELSRLGR</sequence>
<feature type="domain" description="Beta-lactamase-related" evidence="2">
    <location>
        <begin position="32"/>
        <end position="179"/>
    </location>
</feature>
<dbReference type="InterPro" id="IPR050491">
    <property type="entry name" value="AmpC-like"/>
</dbReference>
<dbReference type="InterPro" id="IPR012338">
    <property type="entry name" value="Beta-lactam/transpept-like"/>
</dbReference>
<evidence type="ECO:0000259" key="3">
    <source>
        <dbReference type="Pfam" id="PF11954"/>
    </source>
</evidence>
<reference evidence="4" key="1">
    <citation type="submission" date="2023-06" db="EMBL/GenBank/DDBJ databases">
        <title>Genome-scale phylogeny and comparative genomics of the fungal order Sordariales.</title>
        <authorList>
            <consortium name="Lawrence Berkeley National Laboratory"/>
            <person name="Hensen N."/>
            <person name="Bonometti L."/>
            <person name="Westerberg I."/>
            <person name="Brannstrom I.O."/>
            <person name="Guillou S."/>
            <person name="Cros-Aarteil S."/>
            <person name="Calhoun S."/>
            <person name="Haridas S."/>
            <person name="Kuo A."/>
            <person name="Mondo S."/>
            <person name="Pangilinan J."/>
            <person name="Riley R."/>
            <person name="Labutti K."/>
            <person name="Andreopoulos B."/>
            <person name="Lipzen A."/>
            <person name="Chen C."/>
            <person name="Yanf M."/>
            <person name="Daum C."/>
            <person name="Ng V."/>
            <person name="Clum A."/>
            <person name="Steindorff A."/>
            <person name="Ohm R."/>
            <person name="Martin F."/>
            <person name="Silar P."/>
            <person name="Natvig D."/>
            <person name="Lalanne C."/>
            <person name="Gautier V."/>
            <person name="Ament-Velasquez S.L."/>
            <person name="Kruys A."/>
            <person name="Hutchinson M.I."/>
            <person name="Powell A.J."/>
            <person name="Barry K."/>
            <person name="Miller A.N."/>
            <person name="Grigoriev I.V."/>
            <person name="Debuchy R."/>
            <person name="Gladieux P."/>
            <person name="Thoren M.H."/>
            <person name="Johannesson H."/>
        </authorList>
    </citation>
    <scope>NUCLEOTIDE SEQUENCE</scope>
    <source>
        <strain evidence="4">CBS 606.72</strain>
    </source>
</reference>
<dbReference type="Pfam" id="PF11954">
    <property type="entry name" value="DUF3471"/>
    <property type="match status" value="1"/>
</dbReference>
<dbReference type="SUPFAM" id="SSF56601">
    <property type="entry name" value="beta-lactamase/transpeptidase-like"/>
    <property type="match status" value="1"/>
</dbReference>
<dbReference type="Proteomes" id="UP001175000">
    <property type="component" value="Unassembled WGS sequence"/>
</dbReference>
<dbReference type="EMBL" id="JAULSU010000005">
    <property type="protein sequence ID" value="KAK0616201.1"/>
    <property type="molecule type" value="Genomic_DNA"/>
</dbReference>
<protein>
    <submittedName>
        <fullName evidence="4">Beta-lactamase/transpeptidase-like protein</fullName>
    </submittedName>
</protein>
<dbReference type="PANTHER" id="PTHR46825">
    <property type="entry name" value="D-ALANYL-D-ALANINE-CARBOXYPEPTIDASE/ENDOPEPTIDASE AMPH"/>
    <property type="match status" value="1"/>
</dbReference>
<comment type="similarity">
    <text evidence="1">Belongs to the peptidase S12 family.</text>
</comment>
<evidence type="ECO:0000313" key="5">
    <source>
        <dbReference type="Proteomes" id="UP001175000"/>
    </source>
</evidence>
<accession>A0AA39WIU8</accession>
<proteinExistence type="inferred from homology"/>
<name>A0AA39WIU8_9PEZI</name>
<gene>
    <name evidence="4" type="ORF">B0T14DRAFT_567822</name>
</gene>
<evidence type="ECO:0000256" key="1">
    <source>
        <dbReference type="ARBA" id="ARBA00038215"/>
    </source>
</evidence>
<dbReference type="Pfam" id="PF00144">
    <property type="entry name" value="Beta-lactamase"/>
    <property type="match status" value="1"/>
</dbReference>
<organism evidence="4 5">
    <name type="scientific">Immersiella caudata</name>
    <dbReference type="NCBI Taxonomy" id="314043"/>
    <lineage>
        <taxon>Eukaryota</taxon>
        <taxon>Fungi</taxon>
        <taxon>Dikarya</taxon>
        <taxon>Ascomycota</taxon>
        <taxon>Pezizomycotina</taxon>
        <taxon>Sordariomycetes</taxon>
        <taxon>Sordariomycetidae</taxon>
        <taxon>Sordariales</taxon>
        <taxon>Lasiosphaeriaceae</taxon>
        <taxon>Immersiella</taxon>
    </lineage>
</organism>
<comment type="caution">
    <text evidence="4">The sequence shown here is derived from an EMBL/GenBank/DDBJ whole genome shotgun (WGS) entry which is preliminary data.</text>
</comment>
<dbReference type="Gene3D" id="3.40.710.10">
    <property type="entry name" value="DD-peptidase/beta-lactamase superfamily"/>
    <property type="match status" value="1"/>
</dbReference>
<dbReference type="InterPro" id="IPR021860">
    <property type="entry name" value="Peptidase_S12_Pab87-rel_C"/>
</dbReference>
<dbReference type="InterPro" id="IPR001466">
    <property type="entry name" value="Beta-lactam-related"/>
</dbReference>
<evidence type="ECO:0000313" key="4">
    <source>
        <dbReference type="EMBL" id="KAK0616201.1"/>
    </source>
</evidence>
<dbReference type="AlphaFoldDB" id="A0AA39WIU8"/>